<dbReference type="EMBL" id="LXQA011178254">
    <property type="protein sequence ID" value="MCI87894.1"/>
    <property type="molecule type" value="Genomic_DNA"/>
</dbReference>
<feature type="repeat" description="PPR" evidence="2">
    <location>
        <begin position="1"/>
        <end position="29"/>
    </location>
</feature>
<dbReference type="NCBIfam" id="TIGR00756">
    <property type="entry name" value="PPR"/>
    <property type="match status" value="1"/>
</dbReference>
<sequence length="63" mass="7007">SLIDGLCKSGRISDACDLVDEMHDSGQFANVITYDSILDAFDKAIALLAKLKDQGVQLQWWYT</sequence>
<evidence type="ECO:0000256" key="1">
    <source>
        <dbReference type="ARBA" id="ARBA00022737"/>
    </source>
</evidence>
<dbReference type="InterPro" id="IPR002885">
    <property type="entry name" value="PPR_rpt"/>
</dbReference>
<evidence type="ECO:0000313" key="4">
    <source>
        <dbReference type="Proteomes" id="UP000265520"/>
    </source>
</evidence>
<dbReference type="PROSITE" id="PS51375">
    <property type="entry name" value="PPR"/>
    <property type="match status" value="1"/>
</dbReference>
<dbReference type="Gene3D" id="1.25.40.10">
    <property type="entry name" value="Tetratricopeptide repeat domain"/>
    <property type="match status" value="1"/>
</dbReference>
<organism evidence="3 4">
    <name type="scientific">Trifolium medium</name>
    <dbReference type="NCBI Taxonomy" id="97028"/>
    <lineage>
        <taxon>Eukaryota</taxon>
        <taxon>Viridiplantae</taxon>
        <taxon>Streptophyta</taxon>
        <taxon>Embryophyta</taxon>
        <taxon>Tracheophyta</taxon>
        <taxon>Spermatophyta</taxon>
        <taxon>Magnoliopsida</taxon>
        <taxon>eudicotyledons</taxon>
        <taxon>Gunneridae</taxon>
        <taxon>Pentapetalae</taxon>
        <taxon>rosids</taxon>
        <taxon>fabids</taxon>
        <taxon>Fabales</taxon>
        <taxon>Fabaceae</taxon>
        <taxon>Papilionoideae</taxon>
        <taxon>50 kb inversion clade</taxon>
        <taxon>NPAAA clade</taxon>
        <taxon>Hologalegina</taxon>
        <taxon>IRL clade</taxon>
        <taxon>Trifolieae</taxon>
        <taxon>Trifolium</taxon>
    </lineage>
</organism>
<evidence type="ECO:0000256" key="2">
    <source>
        <dbReference type="PROSITE-ProRule" id="PRU00708"/>
    </source>
</evidence>
<reference evidence="3 4" key="1">
    <citation type="journal article" date="2018" name="Front. Plant Sci.">
        <title>Red Clover (Trifolium pratense) and Zigzag Clover (T. medium) - A Picture of Genomic Similarities and Differences.</title>
        <authorList>
            <person name="Dluhosova J."/>
            <person name="Istvanek J."/>
            <person name="Nedelnik J."/>
            <person name="Repkova J."/>
        </authorList>
    </citation>
    <scope>NUCLEOTIDE SEQUENCE [LARGE SCALE GENOMIC DNA]</scope>
    <source>
        <strain evidence="4">cv. 10/8</strain>
        <tissue evidence="3">Leaf</tissue>
    </source>
</reference>
<dbReference type="AlphaFoldDB" id="A0A392VHL7"/>
<comment type="caution">
    <text evidence="3">The sequence shown here is derived from an EMBL/GenBank/DDBJ whole genome shotgun (WGS) entry which is preliminary data.</text>
</comment>
<keyword evidence="4" id="KW-1185">Reference proteome</keyword>
<protein>
    <submittedName>
        <fullName evidence="3">Pentatricopeptide repeat-containing protein</fullName>
    </submittedName>
</protein>
<dbReference type="InterPro" id="IPR011990">
    <property type="entry name" value="TPR-like_helical_dom_sf"/>
</dbReference>
<accession>A0A392VHL7</accession>
<proteinExistence type="predicted"/>
<feature type="non-terminal residue" evidence="3">
    <location>
        <position position="1"/>
    </location>
</feature>
<evidence type="ECO:0000313" key="3">
    <source>
        <dbReference type="EMBL" id="MCI87894.1"/>
    </source>
</evidence>
<keyword evidence="1" id="KW-0677">Repeat</keyword>
<dbReference type="Pfam" id="PF13041">
    <property type="entry name" value="PPR_2"/>
    <property type="match status" value="1"/>
</dbReference>
<name>A0A392VHL7_9FABA</name>
<dbReference type="Proteomes" id="UP000265520">
    <property type="component" value="Unassembled WGS sequence"/>
</dbReference>